<feature type="transmembrane region" description="Helical" evidence="3">
    <location>
        <begin position="101"/>
        <end position="118"/>
    </location>
</feature>
<feature type="transmembrane region" description="Helical" evidence="3">
    <location>
        <begin position="125"/>
        <end position="143"/>
    </location>
</feature>
<comment type="similarity">
    <text evidence="1 2">Belongs to the BioY family.</text>
</comment>
<feature type="transmembrane region" description="Helical" evidence="3">
    <location>
        <begin position="155"/>
        <end position="178"/>
    </location>
</feature>
<dbReference type="InterPro" id="IPR003784">
    <property type="entry name" value="BioY"/>
</dbReference>
<dbReference type="eggNOG" id="COG1268">
    <property type="taxonomic scope" value="Bacteria"/>
</dbReference>
<reference evidence="6" key="1">
    <citation type="submission" date="2017-03" db="EMBL/GenBank/DDBJ databases">
        <title>FDA dAtabase for Regulatory Grade micrObial Sequences (FDA-ARGOS): Supporting development and validation of Infectious Disease Dx tests.</title>
        <authorList>
            <person name="Minogue T."/>
            <person name="Wolcott M."/>
            <person name="Wasieloski L."/>
            <person name="Aguilar W."/>
            <person name="Moore D."/>
            <person name="Tallon L."/>
            <person name="Sadzewicz L."/>
            <person name="Sengamalay N."/>
            <person name="Ott S."/>
            <person name="Godinez A."/>
            <person name="Nagaraj S."/>
            <person name="Nadendla S."/>
            <person name="Geyer C."/>
            <person name="Sichtig H."/>
        </authorList>
    </citation>
    <scope>NUCLEOTIDE SEQUENCE [LARGE SCALE GENOMIC DNA]</scope>
    <source>
        <strain evidence="6">FDAARGOS_252</strain>
    </source>
</reference>
<reference evidence="7" key="4">
    <citation type="submission" date="2018-07" db="EMBL/GenBank/DDBJ databases">
        <title>Genome Structure of the Opportunistic Pathogen Paracoccus yeei (Alphaproteobacteria) and Identification of Putative Virulence Factors.</title>
        <authorList>
            <person name="Lasek R."/>
            <person name="Szuplewska M."/>
            <person name="Mitura M."/>
            <person name="Decewicz P."/>
            <person name="Chmielowska C."/>
            <person name="Pawlot A."/>
            <person name="Sentkowska D."/>
            <person name="Czarnecki J."/>
            <person name="Bartosik D."/>
        </authorList>
    </citation>
    <scope>NUCLEOTIDE SEQUENCE [LARGE SCALE GENOMIC DNA]</scope>
    <source>
        <strain evidence="7">CCUG 32053</strain>
        <plasmid evidence="7">pyee3</plasmid>
    </source>
</reference>
<comment type="subcellular location">
    <subcellularLocation>
        <location evidence="2">Cell membrane</location>
        <topology evidence="2">Multi-pass membrane protein</topology>
    </subcellularLocation>
</comment>
<proteinExistence type="inferred from homology"/>
<dbReference type="GO" id="GO:0015225">
    <property type="term" value="F:biotin transmembrane transporter activity"/>
    <property type="evidence" value="ECO:0007669"/>
    <property type="project" value="UniProtKB-UniRule"/>
</dbReference>
<dbReference type="Gene3D" id="1.10.1760.20">
    <property type="match status" value="1"/>
</dbReference>
<dbReference type="GO" id="GO:0005886">
    <property type="term" value="C:plasma membrane"/>
    <property type="evidence" value="ECO:0007669"/>
    <property type="project" value="UniProtKB-SubCell"/>
</dbReference>
<evidence type="ECO:0000313" key="5">
    <source>
        <dbReference type="EMBL" id="AYF03886.1"/>
    </source>
</evidence>
<dbReference type="KEGG" id="pye:A6J80_02810"/>
<evidence type="ECO:0000313" key="6">
    <source>
        <dbReference type="Proteomes" id="UP000191257"/>
    </source>
</evidence>
<dbReference type="AlphaFoldDB" id="A0A1V0GNP5"/>
<geneLocation type="plasmid" evidence="7">
    <name>pyee3</name>
</geneLocation>
<dbReference type="RefSeq" id="WP_080620410.1">
    <property type="nucleotide sequence ID" value="NZ_CALTWI010000224.1"/>
</dbReference>
<keyword evidence="6" id="KW-1185">Reference proteome</keyword>
<dbReference type="EMBL" id="CP031081">
    <property type="protein sequence ID" value="AYF03886.1"/>
    <property type="molecule type" value="Genomic_DNA"/>
</dbReference>
<keyword evidence="2" id="KW-1003">Cell membrane</keyword>
<dbReference type="STRING" id="147645.A6J80_02810"/>
<dbReference type="EMBL" id="CP020442">
    <property type="protein sequence ID" value="ARC35455.1"/>
    <property type="molecule type" value="Genomic_DNA"/>
</dbReference>
<reference evidence="4" key="2">
    <citation type="submission" date="2017-12" db="EMBL/GenBank/DDBJ databases">
        <title>FDA dAtabase for Regulatory Grade micrObial Sequences (FDA-ARGOS): Supporting development and validation of Infectious Disease Dx tests.</title>
        <authorList>
            <person name="Campos J."/>
            <person name="Goldberg B."/>
            <person name="Tallon L."/>
            <person name="Sadzewicz L."/>
            <person name="Sengamalay N."/>
            <person name="Ott S."/>
            <person name="Godinez A."/>
            <person name="Nagaraj S."/>
            <person name="Vyas G."/>
            <person name="Aluvathingal J."/>
            <person name="Nadendla S."/>
            <person name="Geyer C."/>
            <person name="Nandy P."/>
            <person name="Hobson J."/>
            <person name="Sichtig H."/>
        </authorList>
    </citation>
    <scope>NUCLEOTIDE SEQUENCE</scope>
    <source>
        <strain evidence="4">FDAARGOS_252</strain>
    </source>
</reference>
<keyword evidence="3" id="KW-0812">Transmembrane</keyword>
<dbReference type="Proteomes" id="UP000272010">
    <property type="component" value="Plasmid pYEE3"/>
</dbReference>
<evidence type="ECO:0000256" key="3">
    <source>
        <dbReference type="SAM" id="Phobius"/>
    </source>
</evidence>
<evidence type="ECO:0000256" key="2">
    <source>
        <dbReference type="PIRNR" id="PIRNR016661"/>
    </source>
</evidence>
<keyword evidence="2 3" id="KW-0472">Membrane</keyword>
<gene>
    <name evidence="4" type="ORF">A6J80_02810</name>
    <name evidence="5" type="ORF">PY32053_04368</name>
</gene>
<feature type="transmembrane region" description="Helical" evidence="3">
    <location>
        <begin position="14"/>
        <end position="33"/>
    </location>
</feature>
<dbReference type="PANTHER" id="PTHR34295">
    <property type="entry name" value="BIOTIN TRANSPORTER BIOY"/>
    <property type="match status" value="1"/>
</dbReference>
<dbReference type="PANTHER" id="PTHR34295:SF1">
    <property type="entry name" value="BIOTIN TRANSPORTER BIOY"/>
    <property type="match status" value="1"/>
</dbReference>
<keyword evidence="3" id="KW-1133">Transmembrane helix</keyword>
<evidence type="ECO:0000313" key="7">
    <source>
        <dbReference type="Proteomes" id="UP000272010"/>
    </source>
</evidence>
<dbReference type="Proteomes" id="UP000191257">
    <property type="component" value="Chromosome"/>
</dbReference>
<reference evidence="5" key="3">
    <citation type="journal article" date="2018" name="Front. Microbiol.">
        <title>Genome Structure of the Opportunistic Pathogen Paracoccus yeei (Alphaproteobacteria) and Identification of Putative Virulence Factors.</title>
        <authorList>
            <person name="Lasek R."/>
            <person name="Szuplewska M."/>
            <person name="Mitura M."/>
            <person name="Decewicz P."/>
            <person name="Chmielowska C."/>
            <person name="Pawlot A."/>
            <person name="Sentkowska D."/>
            <person name="Czarnecki J."/>
            <person name="Bartosik D."/>
        </authorList>
    </citation>
    <scope>NUCLEOTIDE SEQUENCE</scope>
    <source>
        <strain evidence="5">CCUG 32053</strain>
        <plasmid evidence="5">pYEE3</plasmid>
    </source>
</reference>
<dbReference type="Pfam" id="PF02632">
    <property type="entry name" value="BioY"/>
    <property type="match status" value="1"/>
</dbReference>
<sequence>MTPYTLLSRPDHRALLHAMPKVVALAALITLGAKIQVPFWPVPMTMHTLAVLSIAILAGPRLAAGAVATYLAAGAAGLPVFSGSPARGIGLAYMVGPTGGYLLGYLLAAALTGWLAIGGGTMRRILAMLAGMGVIYAIGAAWLCRFVPAADVWAVGIFPFLMGDLLKIGLAAGLATLWTRGRA</sequence>
<dbReference type="PIRSF" id="PIRSF016661">
    <property type="entry name" value="BioY"/>
    <property type="match status" value="1"/>
</dbReference>
<keyword evidence="5" id="KW-0614">Plasmid</keyword>
<name>A0A1V0GNP5_9RHOB</name>
<keyword evidence="2" id="KW-0813">Transport</keyword>
<organism evidence="4 6">
    <name type="scientific">Paracoccus yeei</name>
    <dbReference type="NCBI Taxonomy" id="147645"/>
    <lineage>
        <taxon>Bacteria</taxon>
        <taxon>Pseudomonadati</taxon>
        <taxon>Pseudomonadota</taxon>
        <taxon>Alphaproteobacteria</taxon>
        <taxon>Rhodobacterales</taxon>
        <taxon>Paracoccaceae</taxon>
        <taxon>Paracoccus</taxon>
    </lineage>
</organism>
<evidence type="ECO:0000313" key="4">
    <source>
        <dbReference type="EMBL" id="ARC35455.1"/>
    </source>
</evidence>
<geneLocation type="plasmid" evidence="5">
    <name>pYEE3</name>
</geneLocation>
<accession>A0A1V0GNP5</accession>
<evidence type="ECO:0000256" key="1">
    <source>
        <dbReference type="ARBA" id="ARBA00010692"/>
    </source>
</evidence>
<protein>
    <recommendedName>
        <fullName evidence="2">Biotin transporter</fullName>
    </recommendedName>
</protein>